<feature type="binding site" evidence="5">
    <location>
        <begin position="96"/>
        <end position="97"/>
    </location>
    <ligand>
        <name>pyridoxal 5'-phosphate</name>
        <dbReference type="ChEBI" id="CHEBI:597326"/>
    </ligand>
</feature>
<feature type="binding site" evidence="5">
    <location>
        <position position="272"/>
    </location>
    <ligand>
        <name>pyridoxal 5'-phosphate</name>
        <dbReference type="ChEBI" id="CHEBI:597326"/>
    </ligand>
</feature>
<dbReference type="InterPro" id="IPR015424">
    <property type="entry name" value="PyrdxlP-dep_Trfase"/>
</dbReference>
<keyword evidence="1 5" id="KW-0032">Aminotransferase</keyword>
<comment type="catalytic activity">
    <reaction evidence="5">
        <text>N(2)-acetyl-L-ornithine + 2-oxoglutarate = N-acetyl-L-glutamate 5-semialdehyde + L-glutamate</text>
        <dbReference type="Rhea" id="RHEA:18049"/>
        <dbReference type="ChEBI" id="CHEBI:16810"/>
        <dbReference type="ChEBI" id="CHEBI:29123"/>
        <dbReference type="ChEBI" id="CHEBI:29985"/>
        <dbReference type="ChEBI" id="CHEBI:57805"/>
        <dbReference type="EC" id="2.6.1.11"/>
    </reaction>
</comment>
<dbReference type="InParanoid" id="A0A7X0JWI8"/>
<feature type="binding site" evidence="5">
    <location>
        <position position="271"/>
    </location>
    <ligand>
        <name>N(2)-acetyl-L-ornithine</name>
        <dbReference type="ChEBI" id="CHEBI:57805"/>
    </ligand>
</feature>
<proteinExistence type="inferred from homology"/>
<dbReference type="Gene3D" id="3.90.1150.10">
    <property type="entry name" value="Aspartate Aminotransferase, domain 1"/>
    <property type="match status" value="1"/>
</dbReference>
<dbReference type="GO" id="GO:0005737">
    <property type="term" value="C:cytoplasm"/>
    <property type="evidence" value="ECO:0007669"/>
    <property type="project" value="UniProtKB-SubCell"/>
</dbReference>
<dbReference type="Pfam" id="PF00202">
    <property type="entry name" value="Aminotran_3"/>
    <property type="match status" value="1"/>
</dbReference>
<dbReference type="SUPFAM" id="SSF53383">
    <property type="entry name" value="PLP-dependent transferases"/>
    <property type="match status" value="1"/>
</dbReference>
<dbReference type="CDD" id="cd00610">
    <property type="entry name" value="OAT_like"/>
    <property type="match status" value="1"/>
</dbReference>
<dbReference type="PANTHER" id="PTHR11986">
    <property type="entry name" value="AMINOTRANSFERASE CLASS III"/>
    <property type="match status" value="1"/>
</dbReference>
<evidence type="ECO:0000256" key="2">
    <source>
        <dbReference type="ARBA" id="ARBA00022605"/>
    </source>
</evidence>
<dbReference type="HAMAP" id="MF_01107">
    <property type="entry name" value="ArgD_aminotrans_3"/>
    <property type="match status" value="1"/>
</dbReference>
<dbReference type="RefSeq" id="WP_166843452.1">
    <property type="nucleotide sequence ID" value="NZ_JAAONY010000004.1"/>
</dbReference>
<dbReference type="InterPro" id="IPR015422">
    <property type="entry name" value="PyrdxlP-dep_Trfase_small"/>
</dbReference>
<dbReference type="UniPathway" id="UPA00068">
    <property type="reaction ID" value="UER00109"/>
</dbReference>
<dbReference type="InterPro" id="IPR049704">
    <property type="entry name" value="Aminotrans_3_PPA_site"/>
</dbReference>
<comment type="cofactor">
    <cofactor evidence="5">
        <name>pyridoxal 5'-phosphate</name>
        <dbReference type="ChEBI" id="CHEBI:597326"/>
    </cofactor>
    <text evidence="5">Binds 1 pyridoxal phosphate per subunit.</text>
</comment>
<comment type="miscellaneous">
    <text evidence="5">May also have succinyldiaminopimelate aminotransferase activity, thus carrying out the corresponding step in lysine biosynthesis.</text>
</comment>
<protein>
    <recommendedName>
        <fullName evidence="5">Acetylornithine aminotransferase</fullName>
        <shortName evidence="5">ACOAT</shortName>
        <ecNumber evidence="5">2.6.1.11</ecNumber>
    </recommendedName>
</protein>
<evidence type="ECO:0000256" key="4">
    <source>
        <dbReference type="ARBA" id="ARBA00022898"/>
    </source>
</evidence>
<dbReference type="EC" id="2.6.1.11" evidence="5"/>
<keyword evidence="7" id="KW-1185">Reference proteome</keyword>
<reference evidence="6 7" key="1">
    <citation type="submission" date="2020-08" db="EMBL/GenBank/DDBJ databases">
        <title>Genomic Encyclopedia of Type Strains, Phase IV (KMG-IV): sequencing the most valuable type-strain genomes for metagenomic binning, comparative biology and taxonomic classification.</title>
        <authorList>
            <person name="Goeker M."/>
        </authorList>
    </citation>
    <scope>NUCLEOTIDE SEQUENCE [LARGE SCALE GENOMIC DNA]</scope>
    <source>
        <strain evidence="6 7">DSM 22368</strain>
    </source>
</reference>
<dbReference type="InterPro" id="IPR004636">
    <property type="entry name" value="AcOrn/SuccOrn_fam"/>
</dbReference>
<comment type="caution">
    <text evidence="6">The sequence shown here is derived from an EMBL/GenBank/DDBJ whole genome shotgun (WGS) entry which is preliminary data.</text>
</comment>
<dbReference type="EMBL" id="JACHHT010000004">
    <property type="protein sequence ID" value="MBB6523528.1"/>
    <property type="molecule type" value="Genomic_DNA"/>
</dbReference>
<dbReference type="PROSITE" id="PS00600">
    <property type="entry name" value="AA_TRANSFER_CLASS_3"/>
    <property type="match status" value="1"/>
</dbReference>
<feature type="binding site" evidence="5">
    <location>
        <position position="128"/>
    </location>
    <ligand>
        <name>pyridoxal 5'-phosphate</name>
        <dbReference type="ChEBI" id="CHEBI:597326"/>
    </ligand>
</feature>
<evidence type="ECO:0000256" key="3">
    <source>
        <dbReference type="ARBA" id="ARBA00022679"/>
    </source>
</evidence>
<name>A0A7X0JWI8_9GAMM</name>
<dbReference type="NCBIfam" id="TIGR00707">
    <property type="entry name" value="argD"/>
    <property type="match status" value="1"/>
</dbReference>
<accession>A0A7X0JWI8</accession>
<dbReference type="GO" id="GO:0042802">
    <property type="term" value="F:identical protein binding"/>
    <property type="evidence" value="ECO:0007669"/>
    <property type="project" value="TreeGrafter"/>
</dbReference>
<comment type="subcellular location">
    <subcellularLocation>
        <location evidence="5">Cytoplasm</location>
    </subcellularLocation>
</comment>
<sequence>MSQYLMNNYGERSHSLNRGEGCYLFDDSGQRYLDALSGIAVCGLGHCHPQVTRAITEQAQTLLHTSNLFNIEQQEKLAHALCEISGMEKAFFSNSGAEANEAAIKISRLYAEKKGITDPVVIVTEGSFHGRTMATLSATGNPKVRQGFAPLVQGFKHVPYNEPVAIAEQCKSGNVVAVLIEPVQGEGGVRVPDADYLTELRQICDQYDCLLMLDEIQTGNARTGRYFAFQHSDIRPDVLTTAKGLGNGVPIGACLASGVAAELLQAGTHGSTYGGNPLVCATALATVTELRKDSLLDNVNARSQQLFEGLRLALKECPRVKDIRGKGLMVGIELDQPCGQLVEQAWQKGLIINVTAGNTVRLLPPLIINEEHIEQLVNTVSELIRGI</sequence>
<dbReference type="InterPro" id="IPR015421">
    <property type="entry name" value="PyrdxlP-dep_Trfase_major"/>
</dbReference>
<dbReference type="GO" id="GO:0030170">
    <property type="term" value="F:pyridoxal phosphate binding"/>
    <property type="evidence" value="ECO:0007669"/>
    <property type="project" value="InterPro"/>
</dbReference>
<comment type="pathway">
    <text evidence="5">Amino-acid biosynthesis; L-arginine biosynthesis; N(2)-acetyl-L-ornithine from L-glutamate: step 4/4.</text>
</comment>
<organism evidence="6 7">
    <name type="scientific">Pseudoteredinibacter isoporae</name>
    <dbReference type="NCBI Taxonomy" id="570281"/>
    <lineage>
        <taxon>Bacteria</taxon>
        <taxon>Pseudomonadati</taxon>
        <taxon>Pseudomonadota</taxon>
        <taxon>Gammaproteobacteria</taxon>
        <taxon>Cellvibrionales</taxon>
        <taxon>Cellvibrionaceae</taxon>
        <taxon>Pseudoteredinibacter</taxon>
    </lineage>
</organism>
<evidence type="ECO:0000313" key="6">
    <source>
        <dbReference type="EMBL" id="MBB6523528.1"/>
    </source>
</evidence>
<evidence type="ECO:0000256" key="1">
    <source>
        <dbReference type="ARBA" id="ARBA00022576"/>
    </source>
</evidence>
<dbReference type="FunCoup" id="A0A7X0JWI8">
    <property type="interactions" value="586"/>
</dbReference>
<comment type="subunit">
    <text evidence="5">Homodimer.</text>
</comment>
<dbReference type="InterPro" id="IPR050103">
    <property type="entry name" value="Class-III_PLP-dep_AT"/>
</dbReference>
<keyword evidence="5" id="KW-0055">Arginine biosynthesis</keyword>
<keyword evidence="3 5" id="KW-0808">Transferase</keyword>
<feature type="binding site" evidence="5">
    <location>
        <position position="131"/>
    </location>
    <ligand>
        <name>N(2)-acetyl-L-ornithine</name>
        <dbReference type="ChEBI" id="CHEBI:57805"/>
    </ligand>
</feature>
<dbReference type="GO" id="GO:0006526">
    <property type="term" value="P:L-arginine biosynthetic process"/>
    <property type="evidence" value="ECO:0007669"/>
    <property type="project" value="UniProtKB-UniRule"/>
</dbReference>
<comment type="similarity">
    <text evidence="5">Belongs to the class-III pyridoxal-phosphate-dependent aminotransferase family. ArgD subfamily.</text>
</comment>
<keyword evidence="2 5" id="KW-0028">Amino-acid biosynthesis</keyword>
<feature type="modified residue" description="N6-(pyridoxal phosphate)lysine" evidence="5">
    <location>
        <position position="243"/>
    </location>
</feature>
<gene>
    <name evidence="5" type="primary">argD</name>
    <name evidence="6" type="ORF">HNR48_003842</name>
</gene>
<evidence type="ECO:0000313" key="7">
    <source>
        <dbReference type="Proteomes" id="UP000528457"/>
    </source>
</evidence>
<dbReference type="Gene3D" id="3.40.640.10">
    <property type="entry name" value="Type I PLP-dependent aspartate aminotransferase-like (Major domain)"/>
    <property type="match status" value="1"/>
</dbReference>
<keyword evidence="5" id="KW-0963">Cytoplasm</keyword>
<dbReference type="AlphaFoldDB" id="A0A7X0JWI8"/>
<feature type="binding site" evidence="5">
    <location>
        <begin position="214"/>
        <end position="217"/>
    </location>
    <ligand>
        <name>pyridoxal 5'-phosphate</name>
        <dbReference type="ChEBI" id="CHEBI:597326"/>
    </ligand>
</feature>
<dbReference type="InterPro" id="IPR005814">
    <property type="entry name" value="Aminotrans_3"/>
</dbReference>
<dbReference type="PANTHER" id="PTHR11986:SF79">
    <property type="entry name" value="ACETYLORNITHINE AMINOTRANSFERASE, MITOCHONDRIAL"/>
    <property type="match status" value="1"/>
</dbReference>
<dbReference type="PIRSF" id="PIRSF000521">
    <property type="entry name" value="Transaminase_4ab_Lys_Orn"/>
    <property type="match status" value="1"/>
</dbReference>
<dbReference type="NCBIfam" id="NF002325">
    <property type="entry name" value="PRK01278.1"/>
    <property type="match status" value="1"/>
</dbReference>
<keyword evidence="4 5" id="KW-0663">Pyridoxal phosphate</keyword>
<dbReference type="FunFam" id="3.40.640.10:FF:000004">
    <property type="entry name" value="Acetylornithine aminotransferase"/>
    <property type="match status" value="1"/>
</dbReference>
<dbReference type="GO" id="GO:0003992">
    <property type="term" value="F:N2-acetyl-L-ornithine:2-oxoglutarate 5-aminotransferase activity"/>
    <property type="evidence" value="ECO:0007669"/>
    <property type="project" value="UniProtKB-UniRule"/>
</dbReference>
<dbReference type="Proteomes" id="UP000528457">
    <property type="component" value="Unassembled WGS sequence"/>
</dbReference>
<evidence type="ECO:0000256" key="5">
    <source>
        <dbReference type="HAMAP-Rule" id="MF_01107"/>
    </source>
</evidence>